<dbReference type="EMBL" id="CP071880">
    <property type="protein sequence ID" value="QTE50243.1"/>
    <property type="molecule type" value="Genomic_DNA"/>
</dbReference>
<keyword evidence="4" id="KW-1185">Reference proteome</keyword>
<evidence type="ECO:0000313" key="1">
    <source>
        <dbReference type="EMBL" id="QEM07205.1"/>
    </source>
</evidence>
<organism evidence="1 3">
    <name type="scientific">Mucilaginibacter rubeus</name>
    <dbReference type="NCBI Taxonomy" id="2027860"/>
    <lineage>
        <taxon>Bacteria</taxon>
        <taxon>Pseudomonadati</taxon>
        <taxon>Bacteroidota</taxon>
        <taxon>Sphingobacteriia</taxon>
        <taxon>Sphingobacteriales</taxon>
        <taxon>Sphingobacteriaceae</taxon>
        <taxon>Mucilaginibacter</taxon>
    </lineage>
</organism>
<proteinExistence type="predicted"/>
<dbReference type="Proteomes" id="UP000663940">
    <property type="component" value="Chromosome"/>
</dbReference>
<dbReference type="AlphaFoldDB" id="A0AAE6MKZ0"/>
<protein>
    <submittedName>
        <fullName evidence="1">Uncharacterized protein</fullName>
    </submittedName>
</protein>
<dbReference type="RefSeq" id="WP_112653088.1">
    <property type="nucleotide sequence ID" value="NZ_CP043451.1"/>
</dbReference>
<reference evidence="1 3" key="1">
    <citation type="submission" date="2019-08" db="EMBL/GenBank/DDBJ databases">
        <title>Comparative genome analysis confer to the adaptation heavy metal polluted environment.</title>
        <authorList>
            <person name="Li Y."/>
        </authorList>
    </citation>
    <scope>NUCLEOTIDE SEQUENCE [LARGE SCALE GENOMIC DNA]</scope>
    <source>
        <strain evidence="1 3">P2</strain>
    </source>
</reference>
<evidence type="ECO:0000313" key="4">
    <source>
        <dbReference type="Proteomes" id="UP000663940"/>
    </source>
</evidence>
<accession>A0AAE6MKZ0</accession>
<dbReference type="Proteomes" id="UP000250557">
    <property type="component" value="Chromosome"/>
</dbReference>
<sequence length="91" mass="10785">MEAVFYNIQPYPGLPLKKVMESFFAKHSPDSARYMFWKFFQCWALKDCQVKAEISDEEVAQFFDQLTELVVAAYLEHQSINFNKQKGDRHE</sequence>
<evidence type="ECO:0000313" key="2">
    <source>
        <dbReference type="EMBL" id="QTE50243.1"/>
    </source>
</evidence>
<name>A0AAE6MKZ0_9SPHI</name>
<reference evidence="2 4" key="2">
    <citation type="submission" date="2021-03" db="EMBL/GenBank/DDBJ databases">
        <title>Mucilaginibacter strains isolated from gold and copper mining confer multi heavy-metal resistance.</title>
        <authorList>
            <person name="Li Y."/>
        </authorList>
    </citation>
    <scope>NUCLEOTIDE SEQUENCE [LARGE SCALE GENOMIC DNA]</scope>
    <source>
        <strain evidence="2 4">P2-4</strain>
    </source>
</reference>
<dbReference type="EMBL" id="CP043451">
    <property type="protein sequence ID" value="QEM07205.1"/>
    <property type="molecule type" value="Genomic_DNA"/>
</dbReference>
<gene>
    <name evidence="1" type="ORF">DIU31_028275</name>
    <name evidence="2" type="ORF">J3L21_32735</name>
</gene>
<evidence type="ECO:0000313" key="3">
    <source>
        <dbReference type="Proteomes" id="UP000250557"/>
    </source>
</evidence>